<keyword evidence="8" id="KW-0926">Vacuole</keyword>
<feature type="transmembrane region" description="Helical" evidence="8">
    <location>
        <begin position="90"/>
        <end position="110"/>
    </location>
</feature>
<evidence type="ECO:0000256" key="2">
    <source>
        <dbReference type="ARBA" id="ARBA00007467"/>
    </source>
</evidence>
<organism evidence="10 11">
    <name type="scientific">Imshaugia aleurites</name>
    <dbReference type="NCBI Taxonomy" id="172621"/>
    <lineage>
        <taxon>Eukaryota</taxon>
        <taxon>Fungi</taxon>
        <taxon>Dikarya</taxon>
        <taxon>Ascomycota</taxon>
        <taxon>Pezizomycotina</taxon>
        <taxon>Lecanoromycetes</taxon>
        <taxon>OSLEUM clade</taxon>
        <taxon>Lecanoromycetidae</taxon>
        <taxon>Lecanorales</taxon>
        <taxon>Lecanorineae</taxon>
        <taxon>Parmeliaceae</taxon>
        <taxon>Imshaugia</taxon>
    </lineage>
</organism>
<feature type="transmembrane region" description="Helical" evidence="8">
    <location>
        <begin position="382"/>
        <end position="405"/>
    </location>
</feature>
<feature type="transmembrane region" description="Helical" evidence="8">
    <location>
        <begin position="143"/>
        <end position="167"/>
    </location>
</feature>
<evidence type="ECO:0000313" key="11">
    <source>
        <dbReference type="Proteomes" id="UP000664534"/>
    </source>
</evidence>
<feature type="transmembrane region" description="Helical" evidence="8">
    <location>
        <begin position="179"/>
        <end position="197"/>
    </location>
</feature>
<evidence type="ECO:0000256" key="1">
    <source>
        <dbReference type="ARBA" id="ARBA00004127"/>
    </source>
</evidence>
<dbReference type="GO" id="GO:0012505">
    <property type="term" value="C:endomembrane system"/>
    <property type="evidence" value="ECO:0007669"/>
    <property type="project" value="UniProtKB-SubCell"/>
</dbReference>
<keyword evidence="5" id="KW-0029">Amino-acid transport</keyword>
<dbReference type="OrthoDB" id="5356721at2759"/>
<comment type="subcellular location">
    <subcellularLocation>
        <location evidence="1">Endomembrane system</location>
        <topology evidence="1">Multi-pass membrane protein</topology>
    </subcellularLocation>
    <subcellularLocation>
        <location evidence="8">Vacuole membrane</location>
        <topology evidence="8">Multi-pass membrane protein</topology>
    </subcellularLocation>
</comment>
<dbReference type="SUPFAM" id="SSF103473">
    <property type="entry name" value="MFS general substrate transporter"/>
    <property type="match status" value="1"/>
</dbReference>
<evidence type="ECO:0000256" key="8">
    <source>
        <dbReference type="RuleBase" id="RU361113"/>
    </source>
</evidence>
<feature type="transmembrane region" description="Helical" evidence="8">
    <location>
        <begin position="292"/>
        <end position="314"/>
    </location>
</feature>
<proteinExistence type="inferred from homology"/>
<evidence type="ECO:0000313" key="10">
    <source>
        <dbReference type="EMBL" id="CAF9917373.1"/>
    </source>
</evidence>
<evidence type="ECO:0000256" key="6">
    <source>
        <dbReference type="ARBA" id="ARBA00022989"/>
    </source>
</evidence>
<evidence type="ECO:0000256" key="7">
    <source>
        <dbReference type="ARBA" id="ARBA00023136"/>
    </source>
</evidence>
<feature type="transmembrane region" description="Helical" evidence="8">
    <location>
        <begin position="60"/>
        <end position="84"/>
    </location>
</feature>
<evidence type="ECO:0000256" key="3">
    <source>
        <dbReference type="ARBA" id="ARBA00022448"/>
    </source>
</evidence>
<feature type="compositionally biased region" description="Polar residues" evidence="9">
    <location>
        <begin position="27"/>
        <end position="42"/>
    </location>
</feature>
<dbReference type="PRINTS" id="PR01315">
    <property type="entry name" value="BATTENIN"/>
</dbReference>
<keyword evidence="3" id="KW-0813">Transport</keyword>
<keyword evidence="11" id="KW-1185">Reference proteome</keyword>
<name>A0A8H3F4A3_9LECA</name>
<comment type="caution">
    <text evidence="10">The sequence shown here is derived from an EMBL/GenBank/DDBJ whole genome shotgun (WGS) entry which is preliminary data.</text>
</comment>
<dbReference type="InterPro" id="IPR003492">
    <property type="entry name" value="Battenin_disease_Cln3"/>
</dbReference>
<keyword evidence="4 8" id="KW-0812">Transmembrane</keyword>
<dbReference type="GO" id="GO:0005774">
    <property type="term" value="C:vacuolar membrane"/>
    <property type="evidence" value="ECO:0007669"/>
    <property type="project" value="UniProtKB-SubCell"/>
</dbReference>
<protein>
    <recommendedName>
        <fullName evidence="8">Protein BTN</fullName>
    </recommendedName>
</protein>
<dbReference type="PANTHER" id="PTHR10981">
    <property type="entry name" value="BATTENIN"/>
    <property type="match status" value="1"/>
</dbReference>
<comment type="similarity">
    <text evidence="2 8">Belongs to the battenin family.</text>
</comment>
<keyword evidence="7 8" id="KW-0472">Membrane</keyword>
<feature type="transmembrane region" description="Helical" evidence="8">
    <location>
        <begin position="117"/>
        <end position="137"/>
    </location>
</feature>
<evidence type="ECO:0000256" key="5">
    <source>
        <dbReference type="ARBA" id="ARBA00022970"/>
    </source>
</evidence>
<reference evidence="10" key="1">
    <citation type="submission" date="2021-03" db="EMBL/GenBank/DDBJ databases">
        <authorList>
            <person name="Tagirdzhanova G."/>
        </authorList>
    </citation>
    <scope>NUCLEOTIDE SEQUENCE</scope>
</reference>
<evidence type="ECO:0000256" key="4">
    <source>
        <dbReference type="ARBA" id="ARBA00022692"/>
    </source>
</evidence>
<evidence type="ECO:0000256" key="9">
    <source>
        <dbReference type="SAM" id="MobiDB-lite"/>
    </source>
</evidence>
<feature type="transmembrane region" description="Helical" evidence="8">
    <location>
        <begin position="203"/>
        <end position="222"/>
    </location>
</feature>
<dbReference type="Proteomes" id="UP000664534">
    <property type="component" value="Unassembled WGS sequence"/>
</dbReference>
<dbReference type="GO" id="GO:0006865">
    <property type="term" value="P:amino acid transport"/>
    <property type="evidence" value="ECO:0007669"/>
    <property type="project" value="UniProtKB-KW"/>
</dbReference>
<feature type="transmembrane region" description="Helical" evidence="8">
    <location>
        <begin position="334"/>
        <end position="350"/>
    </location>
</feature>
<dbReference type="PANTHER" id="PTHR10981:SF0">
    <property type="entry name" value="BATTENIN"/>
    <property type="match status" value="1"/>
</dbReference>
<sequence>MSTVSSQLNGHEPGLPNLGGDNEARQRQSTAKSLEDQISSVGSKGPPRSEWRHTVWKDMLAFFTLGIIIALPTMVVTSAANSMFSGITGLWGICMSVAAAITTFTTPLFIHHVPYNARVLVCFVASVLSFVACVLGSDVVGPSIGAVLAGFVYAFGTSLYLTVAAFYDQRTVIGFSTGSGFSAVLGPALYIGFMQAFEDKWRHAILVFLPLAFVQPCVWWIMQSSQSCITAEQTRQAARIREAERFANQPAATSSAAILSANSSIHETNGKQGFGPGRTRIGLFWKTIVPQYVVPLLTCTCGAMFVLSGLAPTFQDLNSFLDAPSGALNYQLDFFMYGAAQFLLAGLAIFRAFPIIWFWALAQVFVVAIGITQLFYPFLTYYGVWLIFMFATGGVVGGGVTNTNYKVADDFRKRGEEDDVRAFAMSYGGLGNFAGDVLGGGLAILVQKLAEAHLAARTRGGL</sequence>
<dbReference type="GO" id="GO:0051453">
    <property type="term" value="P:regulation of intracellular pH"/>
    <property type="evidence" value="ECO:0007669"/>
    <property type="project" value="TreeGrafter"/>
</dbReference>
<dbReference type="EMBL" id="CAJPDT010000018">
    <property type="protein sequence ID" value="CAF9917373.1"/>
    <property type="molecule type" value="Genomic_DNA"/>
</dbReference>
<dbReference type="Pfam" id="PF02487">
    <property type="entry name" value="CLN3"/>
    <property type="match status" value="1"/>
</dbReference>
<gene>
    <name evidence="10" type="primary">CLN3</name>
    <name evidence="10" type="ORF">IMSHALPRED_003550</name>
</gene>
<keyword evidence="6 8" id="KW-1133">Transmembrane helix</keyword>
<feature type="transmembrane region" description="Helical" evidence="8">
    <location>
        <begin position="357"/>
        <end position="376"/>
    </location>
</feature>
<dbReference type="InterPro" id="IPR036259">
    <property type="entry name" value="MFS_trans_sf"/>
</dbReference>
<dbReference type="AlphaFoldDB" id="A0A8H3F4A3"/>
<accession>A0A8H3F4A3</accession>
<feature type="region of interest" description="Disordered" evidence="9">
    <location>
        <begin position="1"/>
        <end position="49"/>
    </location>
</feature>